<dbReference type="EMBL" id="CAXAMN010007113">
    <property type="protein sequence ID" value="CAK9020374.1"/>
    <property type="molecule type" value="Genomic_DNA"/>
</dbReference>
<protein>
    <submittedName>
        <fullName evidence="2">Uncharacterized protein</fullName>
    </submittedName>
</protein>
<evidence type="ECO:0000313" key="2">
    <source>
        <dbReference type="EMBL" id="CAK9020374.1"/>
    </source>
</evidence>
<comment type="caution">
    <text evidence="2">The sequence shown here is derived from an EMBL/GenBank/DDBJ whole genome shotgun (WGS) entry which is preliminary data.</text>
</comment>
<accession>A0ABP0K1C0</accession>
<feature type="region of interest" description="Disordered" evidence="1">
    <location>
        <begin position="20"/>
        <end position="41"/>
    </location>
</feature>
<evidence type="ECO:0000256" key="1">
    <source>
        <dbReference type="SAM" id="MobiDB-lite"/>
    </source>
</evidence>
<feature type="compositionally biased region" description="Basic and acidic residues" evidence="1">
    <location>
        <begin position="28"/>
        <end position="41"/>
    </location>
</feature>
<sequence>MVVATGAQVYTWLGQATATETPAKRKHTEFGRSTPEKTRKDGKLQRAAALAKCLRESHVAVFKKVDLVKKSAGNTSTAPGTVNDAVFTCFVCGRAKHECAWLYKQAGHKGTRRTVTGGQCSACFKACRLLRTSRSESLLRTHRVLSFVCQVSQKVCEERGADDACTCHLCQP</sequence>
<gene>
    <name evidence="2" type="ORF">CCMP2556_LOCUS14032</name>
</gene>
<organism evidence="2 3">
    <name type="scientific">Durusdinium trenchii</name>
    <dbReference type="NCBI Taxonomy" id="1381693"/>
    <lineage>
        <taxon>Eukaryota</taxon>
        <taxon>Sar</taxon>
        <taxon>Alveolata</taxon>
        <taxon>Dinophyceae</taxon>
        <taxon>Suessiales</taxon>
        <taxon>Symbiodiniaceae</taxon>
        <taxon>Durusdinium</taxon>
    </lineage>
</organism>
<name>A0ABP0K1C0_9DINO</name>
<dbReference type="Proteomes" id="UP001642484">
    <property type="component" value="Unassembled WGS sequence"/>
</dbReference>
<reference evidence="2 3" key="1">
    <citation type="submission" date="2024-02" db="EMBL/GenBank/DDBJ databases">
        <authorList>
            <person name="Chen Y."/>
            <person name="Shah S."/>
            <person name="Dougan E. K."/>
            <person name="Thang M."/>
            <person name="Chan C."/>
        </authorList>
    </citation>
    <scope>NUCLEOTIDE SEQUENCE [LARGE SCALE GENOMIC DNA]</scope>
</reference>
<keyword evidence="3" id="KW-1185">Reference proteome</keyword>
<evidence type="ECO:0000313" key="3">
    <source>
        <dbReference type="Proteomes" id="UP001642484"/>
    </source>
</evidence>
<proteinExistence type="predicted"/>